<feature type="domain" description="Tubby C-terminal" evidence="1">
    <location>
        <begin position="4"/>
        <end position="171"/>
    </location>
</feature>
<proteinExistence type="predicted"/>
<organism evidence="2 3">
    <name type="scientific">Psychrobacillus vulpis</name>
    <dbReference type="NCBI Taxonomy" id="2325572"/>
    <lineage>
        <taxon>Bacteria</taxon>
        <taxon>Bacillati</taxon>
        <taxon>Bacillota</taxon>
        <taxon>Bacilli</taxon>
        <taxon>Bacillales</taxon>
        <taxon>Bacillaceae</taxon>
        <taxon>Psychrobacillus</taxon>
    </lineage>
</organism>
<keyword evidence="3" id="KW-1185">Reference proteome</keyword>
<dbReference type="InterPro" id="IPR056944">
    <property type="entry name" value="Tubby_C-like"/>
</dbReference>
<evidence type="ECO:0000313" key="3">
    <source>
        <dbReference type="Proteomes" id="UP000316626"/>
    </source>
</evidence>
<gene>
    <name evidence="2" type="ORF">FG384_01530</name>
</gene>
<name>A0A544TW61_9BACI</name>
<sequence length="173" mass="20631">MNKYLYTQPLAIETTSLISVYNNEGIEAYKFQRYYSNKLKRFFDKLMDYRYFLQYNVYDTHGQIIFTCKKVSQKGRVYYEATDYAEHRKYMVTYDKWKELIPDLLITDGNMQIKLDKELEGWSRFIYNDKEIARWKADLSEGFLVQLEIEEDSPIQNGAFFIGISQCALFIGA</sequence>
<dbReference type="Pfam" id="PF23728">
    <property type="entry name" value="Tubby_C_like"/>
    <property type="match status" value="1"/>
</dbReference>
<dbReference type="RefSeq" id="WP_142640789.1">
    <property type="nucleotide sequence ID" value="NZ_VDGI01000001.1"/>
</dbReference>
<dbReference type="Proteomes" id="UP000316626">
    <property type="component" value="Unassembled WGS sequence"/>
</dbReference>
<dbReference type="OrthoDB" id="2451847at2"/>
<evidence type="ECO:0000313" key="2">
    <source>
        <dbReference type="EMBL" id="TQR21664.1"/>
    </source>
</evidence>
<protein>
    <recommendedName>
        <fullName evidence="1">Tubby C-terminal domain-containing protein</fullName>
    </recommendedName>
</protein>
<dbReference type="AlphaFoldDB" id="A0A544TW61"/>
<reference evidence="2 3" key="1">
    <citation type="submission" date="2019-06" db="EMBL/GenBank/DDBJ databases">
        <title>Psychrobacillus vulpis sp. nov., a new species isolated from feces of a red fox that inhabits in The Tablas de Daimiel Natural Park, Albacete, Spain.</title>
        <authorList>
            <person name="Rodriguez M."/>
            <person name="Reina J.C."/>
            <person name="Bejar V."/>
            <person name="Llamas I."/>
        </authorList>
    </citation>
    <scope>NUCLEOTIDE SEQUENCE [LARGE SCALE GENOMIC DNA]</scope>
    <source>
        <strain evidence="2 3">Z8</strain>
    </source>
</reference>
<accession>A0A544TW61</accession>
<evidence type="ECO:0000259" key="1">
    <source>
        <dbReference type="Pfam" id="PF23728"/>
    </source>
</evidence>
<dbReference type="EMBL" id="VDGI01000001">
    <property type="protein sequence ID" value="TQR21664.1"/>
    <property type="molecule type" value="Genomic_DNA"/>
</dbReference>
<comment type="caution">
    <text evidence="2">The sequence shown here is derived from an EMBL/GenBank/DDBJ whole genome shotgun (WGS) entry which is preliminary data.</text>
</comment>